<dbReference type="AlphaFoldDB" id="A0A8D9ACU8"/>
<name>A0A8D9ACU8_9HEMI</name>
<dbReference type="InterPro" id="IPR032675">
    <property type="entry name" value="LRR_dom_sf"/>
</dbReference>
<evidence type="ECO:0000313" key="1">
    <source>
        <dbReference type="EMBL" id="CAG6763022.1"/>
    </source>
</evidence>
<dbReference type="PANTHER" id="PTHR13318:SF247">
    <property type="entry name" value="GH16156P"/>
    <property type="match status" value="1"/>
</dbReference>
<dbReference type="Gene3D" id="3.80.10.10">
    <property type="entry name" value="Ribonuclease Inhibitor"/>
    <property type="match status" value="2"/>
</dbReference>
<sequence length="523" mass="59748">MAPKKEVPSLKELAMKGVSKYLECASVELMAIVCEISKRDQTLGYSFLKTSLTQIGNYVFDSVSCDVVDSVVQCILTLLPRLVSELRDTYMKCFCPETFMIRMRTVVLLTNILLHPRVQSIDISRLPRAMKHVLLSDLHKMSGLKTLDLGAGSCGWEISETEKHILKGLHCMHQLAQIHLSIDCTDAIVKCVALNCQQLQVLNIPNSRSVTERCVPYLVKMKQLRQVFITHTSITEDGYTSILSNLPHLRNMGKCEYITGVIERVQDQGRVLNLTHLESGKISDQTLFSIVTLCPSLVNLTLHDGHELDISCLSQLKHLKSLALINGNIERIKLLPYLESYGKLECLHLKGVHTIDERTLMRISDACPYLTILTLDTCECSARREVETVHNLKHRRYFTNLTTLSCYTTCPTEHLEILLRFSHKIKSIVMGNSTIPNDAFVLKILQFNPLTMLNDLKISHSHTLSIASVRALIEHCPRLRVLVDLRTRYLILFWMNFQTFYKLRSLKKNQLRHFQSIFRYYSG</sequence>
<proteinExistence type="predicted"/>
<dbReference type="GO" id="GO:0031146">
    <property type="term" value="P:SCF-dependent proteasomal ubiquitin-dependent protein catabolic process"/>
    <property type="evidence" value="ECO:0007669"/>
    <property type="project" value="TreeGrafter"/>
</dbReference>
<dbReference type="SUPFAM" id="SSF52058">
    <property type="entry name" value="L domain-like"/>
    <property type="match status" value="1"/>
</dbReference>
<reference evidence="1" key="1">
    <citation type="submission" date="2021-05" db="EMBL/GenBank/DDBJ databases">
        <authorList>
            <person name="Alioto T."/>
            <person name="Alioto T."/>
            <person name="Gomez Garrido J."/>
        </authorList>
    </citation>
    <scope>NUCLEOTIDE SEQUENCE</scope>
</reference>
<dbReference type="EMBL" id="HBUF01562530">
    <property type="protein sequence ID" value="CAG6763024.1"/>
    <property type="molecule type" value="Transcribed_RNA"/>
</dbReference>
<dbReference type="EMBL" id="HBUF01562528">
    <property type="protein sequence ID" value="CAG6763022.1"/>
    <property type="molecule type" value="Transcribed_RNA"/>
</dbReference>
<dbReference type="GO" id="GO:0019005">
    <property type="term" value="C:SCF ubiquitin ligase complex"/>
    <property type="evidence" value="ECO:0007669"/>
    <property type="project" value="TreeGrafter"/>
</dbReference>
<protein>
    <submittedName>
        <fullName evidence="1">Uncharacterized protein</fullName>
    </submittedName>
</protein>
<organism evidence="1">
    <name type="scientific">Cacopsylla melanoneura</name>
    <dbReference type="NCBI Taxonomy" id="428564"/>
    <lineage>
        <taxon>Eukaryota</taxon>
        <taxon>Metazoa</taxon>
        <taxon>Ecdysozoa</taxon>
        <taxon>Arthropoda</taxon>
        <taxon>Hexapoda</taxon>
        <taxon>Insecta</taxon>
        <taxon>Pterygota</taxon>
        <taxon>Neoptera</taxon>
        <taxon>Paraneoptera</taxon>
        <taxon>Hemiptera</taxon>
        <taxon>Sternorrhyncha</taxon>
        <taxon>Psylloidea</taxon>
        <taxon>Psyllidae</taxon>
        <taxon>Psyllinae</taxon>
        <taxon>Cacopsylla</taxon>
    </lineage>
</organism>
<dbReference type="PANTHER" id="PTHR13318">
    <property type="entry name" value="PARTNER OF PAIRED, ISOFORM B-RELATED"/>
    <property type="match status" value="1"/>
</dbReference>
<accession>A0A8D9ACU8</accession>